<feature type="compositionally biased region" description="Basic and acidic residues" evidence="1">
    <location>
        <begin position="141"/>
        <end position="156"/>
    </location>
</feature>
<evidence type="ECO:0000313" key="4">
    <source>
        <dbReference type="Proteomes" id="UP000314294"/>
    </source>
</evidence>
<accession>A0A4Z2FDZ5</accession>
<dbReference type="AlphaFoldDB" id="A0A4Z2FDZ5"/>
<keyword evidence="2" id="KW-0812">Transmembrane</keyword>
<reference evidence="3 4" key="1">
    <citation type="submission" date="2019-03" db="EMBL/GenBank/DDBJ databases">
        <title>First draft genome of Liparis tanakae, snailfish: a comprehensive survey of snailfish specific genes.</title>
        <authorList>
            <person name="Kim W."/>
            <person name="Song I."/>
            <person name="Jeong J.-H."/>
            <person name="Kim D."/>
            <person name="Kim S."/>
            <person name="Ryu S."/>
            <person name="Song J.Y."/>
            <person name="Lee S.K."/>
        </authorList>
    </citation>
    <scope>NUCLEOTIDE SEQUENCE [LARGE SCALE GENOMIC DNA]</scope>
    <source>
        <tissue evidence="3">Muscle</tissue>
    </source>
</reference>
<organism evidence="3 4">
    <name type="scientific">Liparis tanakae</name>
    <name type="common">Tanaka's snailfish</name>
    <dbReference type="NCBI Taxonomy" id="230148"/>
    <lineage>
        <taxon>Eukaryota</taxon>
        <taxon>Metazoa</taxon>
        <taxon>Chordata</taxon>
        <taxon>Craniata</taxon>
        <taxon>Vertebrata</taxon>
        <taxon>Euteleostomi</taxon>
        <taxon>Actinopterygii</taxon>
        <taxon>Neopterygii</taxon>
        <taxon>Teleostei</taxon>
        <taxon>Neoteleostei</taxon>
        <taxon>Acanthomorphata</taxon>
        <taxon>Eupercaria</taxon>
        <taxon>Perciformes</taxon>
        <taxon>Cottioidei</taxon>
        <taxon>Cottales</taxon>
        <taxon>Liparidae</taxon>
        <taxon>Liparis</taxon>
    </lineage>
</organism>
<keyword evidence="2" id="KW-1133">Transmembrane helix</keyword>
<protein>
    <submittedName>
        <fullName evidence="3">Uncharacterized protein</fullName>
    </submittedName>
</protein>
<evidence type="ECO:0000256" key="1">
    <source>
        <dbReference type="SAM" id="MobiDB-lite"/>
    </source>
</evidence>
<evidence type="ECO:0000256" key="2">
    <source>
        <dbReference type="SAM" id="Phobius"/>
    </source>
</evidence>
<keyword evidence="2" id="KW-0472">Membrane</keyword>
<dbReference type="Proteomes" id="UP000314294">
    <property type="component" value="Unassembled WGS sequence"/>
</dbReference>
<name>A0A4Z2FDZ5_9TELE</name>
<comment type="caution">
    <text evidence="3">The sequence shown here is derived from an EMBL/GenBank/DDBJ whole genome shotgun (WGS) entry which is preliminary data.</text>
</comment>
<sequence>MQPRNGGLRARSGAPRNASCTLLLDVGCVESQLATIETGSIHGDDDDDEEEGYSAPLLNGTHHKFSSLKEHLIGRLLGVTWSTSIASISLLLLACVHVYTQMGKSCNKPEPMTTCTLQGLWCRRCSRSSKDCVTGGGGGGEDNRSNTESRDTINTL</sequence>
<gene>
    <name evidence="3" type="ORF">EYF80_050438</name>
</gene>
<keyword evidence="4" id="KW-1185">Reference proteome</keyword>
<proteinExistence type="predicted"/>
<evidence type="ECO:0000313" key="3">
    <source>
        <dbReference type="EMBL" id="TNN39407.1"/>
    </source>
</evidence>
<feature type="transmembrane region" description="Helical" evidence="2">
    <location>
        <begin position="76"/>
        <end position="99"/>
    </location>
</feature>
<dbReference type="EMBL" id="SRLO01001283">
    <property type="protein sequence ID" value="TNN39407.1"/>
    <property type="molecule type" value="Genomic_DNA"/>
</dbReference>
<feature type="region of interest" description="Disordered" evidence="1">
    <location>
        <begin position="129"/>
        <end position="156"/>
    </location>
</feature>